<feature type="compositionally biased region" description="Basic and acidic residues" evidence="1">
    <location>
        <begin position="220"/>
        <end position="239"/>
    </location>
</feature>
<gene>
    <name evidence="2" type="ORF">PEVE_00037046</name>
</gene>
<organism evidence="2 3">
    <name type="scientific">Porites evermanni</name>
    <dbReference type="NCBI Taxonomy" id="104178"/>
    <lineage>
        <taxon>Eukaryota</taxon>
        <taxon>Metazoa</taxon>
        <taxon>Cnidaria</taxon>
        <taxon>Anthozoa</taxon>
        <taxon>Hexacorallia</taxon>
        <taxon>Scleractinia</taxon>
        <taxon>Fungiina</taxon>
        <taxon>Poritidae</taxon>
        <taxon>Porites</taxon>
    </lineage>
</organism>
<evidence type="ECO:0000256" key="1">
    <source>
        <dbReference type="SAM" id="MobiDB-lite"/>
    </source>
</evidence>
<accession>A0ABN8LAJ3</accession>
<keyword evidence="3" id="KW-1185">Reference proteome</keyword>
<feature type="compositionally biased region" description="Polar residues" evidence="1">
    <location>
        <begin position="109"/>
        <end position="122"/>
    </location>
</feature>
<evidence type="ECO:0000313" key="2">
    <source>
        <dbReference type="EMBL" id="CAH3014105.1"/>
    </source>
</evidence>
<reference evidence="2 3" key="1">
    <citation type="submission" date="2022-05" db="EMBL/GenBank/DDBJ databases">
        <authorList>
            <consortium name="Genoscope - CEA"/>
            <person name="William W."/>
        </authorList>
    </citation>
    <scope>NUCLEOTIDE SEQUENCE [LARGE SCALE GENOMIC DNA]</scope>
</reference>
<name>A0ABN8LAJ3_9CNID</name>
<comment type="caution">
    <text evidence="2">The sequence shown here is derived from an EMBL/GenBank/DDBJ whole genome shotgun (WGS) entry which is preliminary data.</text>
</comment>
<dbReference type="Proteomes" id="UP001159427">
    <property type="component" value="Unassembled WGS sequence"/>
</dbReference>
<proteinExistence type="predicted"/>
<feature type="compositionally biased region" description="Polar residues" evidence="1">
    <location>
        <begin position="19"/>
        <end position="51"/>
    </location>
</feature>
<feature type="compositionally biased region" description="Acidic residues" evidence="1">
    <location>
        <begin position="123"/>
        <end position="134"/>
    </location>
</feature>
<dbReference type="EMBL" id="CALNXI010000006">
    <property type="protein sequence ID" value="CAH3014105.1"/>
    <property type="molecule type" value="Genomic_DNA"/>
</dbReference>
<protein>
    <submittedName>
        <fullName evidence="2">Uncharacterized protein</fullName>
    </submittedName>
</protein>
<feature type="region of interest" description="Disordered" evidence="1">
    <location>
        <begin position="217"/>
        <end position="264"/>
    </location>
</feature>
<sequence length="264" mass="28100">MKKTRRERCFKGSILKKYNATTAGGTNNEKSPSSNVKQRSEDVTPNTTDNHVTVGESGGYEETGDDSYRDQPRASASDHGNECSFDNSTPHEEGDQAGNDCSNLDGCKPSTNQVTANSSEGESNSDDGFGEGEADVEKVLEPIINNEDTRQALSLILGGLSSYTCESEENSRVSSSDDPLTVGSSVASDSNCLLGASEAPLANRPFSAVTMDTLVTTPSHMEDKNLDQAEDASPKKGEENVSFNVSREVSDEAGTEISSDFLQS</sequence>
<feature type="region of interest" description="Disordered" evidence="1">
    <location>
        <begin position="1"/>
        <end position="137"/>
    </location>
</feature>
<evidence type="ECO:0000313" key="3">
    <source>
        <dbReference type="Proteomes" id="UP001159427"/>
    </source>
</evidence>